<sequence length="72" mass="8410">MLPFLTNLCGFAAARCFETSLKRIEKLLLLIHMNTKFYKAHLYGPGFQIAHLLHNYSFNVVNFVLLLLLYTY</sequence>
<keyword evidence="1" id="KW-0472">Membrane</keyword>
<evidence type="ECO:0000313" key="2">
    <source>
        <dbReference type="EMBL" id="TDH64880.1"/>
    </source>
</evidence>
<keyword evidence="1" id="KW-1133">Transmembrane helix</keyword>
<gene>
    <name evidence="2" type="ORF">CCR75_006863</name>
</gene>
<accession>A0A976FDF1</accession>
<dbReference type="RefSeq" id="XP_067814379.1">
    <property type="nucleotide sequence ID" value="XM_067964928.1"/>
</dbReference>
<evidence type="ECO:0000313" key="3">
    <source>
        <dbReference type="Proteomes" id="UP000294530"/>
    </source>
</evidence>
<keyword evidence="3" id="KW-1185">Reference proteome</keyword>
<organism evidence="2 3">
    <name type="scientific">Bremia lactucae</name>
    <name type="common">Lettuce downy mildew</name>
    <dbReference type="NCBI Taxonomy" id="4779"/>
    <lineage>
        <taxon>Eukaryota</taxon>
        <taxon>Sar</taxon>
        <taxon>Stramenopiles</taxon>
        <taxon>Oomycota</taxon>
        <taxon>Peronosporomycetes</taxon>
        <taxon>Peronosporales</taxon>
        <taxon>Peronosporaceae</taxon>
        <taxon>Bremia</taxon>
    </lineage>
</organism>
<dbReference type="Proteomes" id="UP000294530">
    <property type="component" value="Unassembled WGS sequence"/>
</dbReference>
<dbReference type="KEGG" id="blac:94350599"/>
<dbReference type="AlphaFoldDB" id="A0A976FDF1"/>
<dbReference type="EMBL" id="SHOA02000002">
    <property type="protein sequence ID" value="TDH64880.1"/>
    <property type="molecule type" value="Genomic_DNA"/>
</dbReference>
<evidence type="ECO:0000256" key="1">
    <source>
        <dbReference type="SAM" id="Phobius"/>
    </source>
</evidence>
<dbReference type="GeneID" id="94350599"/>
<keyword evidence="1" id="KW-0812">Transmembrane</keyword>
<protein>
    <submittedName>
        <fullName evidence="2">Uncharacterized protein</fullName>
    </submittedName>
</protein>
<proteinExistence type="predicted"/>
<feature type="transmembrane region" description="Helical" evidence="1">
    <location>
        <begin position="52"/>
        <end position="70"/>
    </location>
</feature>
<comment type="caution">
    <text evidence="2">The sequence shown here is derived from an EMBL/GenBank/DDBJ whole genome shotgun (WGS) entry which is preliminary data.</text>
</comment>
<name>A0A976FDF1_BRELC</name>
<reference evidence="2 3" key="1">
    <citation type="journal article" date="2021" name="Genome Biol.">
        <title>AFLAP: assembly-free linkage analysis pipeline using k-mers from genome sequencing data.</title>
        <authorList>
            <person name="Fletcher K."/>
            <person name="Zhang L."/>
            <person name="Gil J."/>
            <person name="Han R."/>
            <person name="Cavanaugh K."/>
            <person name="Michelmore R."/>
        </authorList>
    </citation>
    <scope>NUCLEOTIDE SEQUENCE [LARGE SCALE GENOMIC DNA]</scope>
    <source>
        <strain evidence="2 3">SF5</strain>
    </source>
</reference>